<feature type="compositionally biased region" description="Basic and acidic residues" evidence="1">
    <location>
        <begin position="111"/>
        <end position="124"/>
    </location>
</feature>
<evidence type="ECO:0000313" key="2">
    <source>
        <dbReference type="EMBL" id="OPJ83916.1"/>
    </source>
</evidence>
<feature type="compositionally biased region" description="Low complexity" evidence="1">
    <location>
        <begin position="78"/>
        <end position="90"/>
    </location>
</feature>
<name>A0A1V4KHG9_PATFA</name>
<feature type="compositionally biased region" description="Basic and acidic residues" evidence="1">
    <location>
        <begin position="57"/>
        <end position="70"/>
    </location>
</feature>
<evidence type="ECO:0000256" key="1">
    <source>
        <dbReference type="SAM" id="MobiDB-lite"/>
    </source>
</evidence>
<feature type="region of interest" description="Disordered" evidence="1">
    <location>
        <begin position="1"/>
        <end position="125"/>
    </location>
</feature>
<proteinExistence type="predicted"/>
<keyword evidence="3" id="KW-1185">Reference proteome</keyword>
<protein>
    <submittedName>
        <fullName evidence="2">Uncharacterized protein</fullName>
    </submittedName>
</protein>
<sequence length="139" mass="14865">MPKEGKTNEGAPAAPNGSEGPPAACDPRLVPLQPPRDRFSEGTRPVLPQGLFATEPRALEEPPNGRDVGEQPKPPLPSAASPAASRLPRSFLLRRNGREESPSSPSAPREPTGRPRMGERDRVRRVLPPCLRVVAGEGC</sequence>
<dbReference type="Proteomes" id="UP000190648">
    <property type="component" value="Unassembled WGS sequence"/>
</dbReference>
<accession>A0A1V4KHG9</accession>
<gene>
    <name evidence="2" type="ORF">AV530_004601</name>
</gene>
<evidence type="ECO:0000313" key="3">
    <source>
        <dbReference type="Proteomes" id="UP000190648"/>
    </source>
</evidence>
<dbReference type="EMBL" id="LSYS01003090">
    <property type="protein sequence ID" value="OPJ83916.1"/>
    <property type="molecule type" value="Genomic_DNA"/>
</dbReference>
<comment type="caution">
    <text evidence="2">The sequence shown here is derived from an EMBL/GenBank/DDBJ whole genome shotgun (WGS) entry which is preliminary data.</text>
</comment>
<organism evidence="2 3">
    <name type="scientific">Patagioenas fasciata monilis</name>
    <dbReference type="NCBI Taxonomy" id="372326"/>
    <lineage>
        <taxon>Eukaryota</taxon>
        <taxon>Metazoa</taxon>
        <taxon>Chordata</taxon>
        <taxon>Craniata</taxon>
        <taxon>Vertebrata</taxon>
        <taxon>Euteleostomi</taxon>
        <taxon>Archelosauria</taxon>
        <taxon>Archosauria</taxon>
        <taxon>Dinosauria</taxon>
        <taxon>Saurischia</taxon>
        <taxon>Theropoda</taxon>
        <taxon>Coelurosauria</taxon>
        <taxon>Aves</taxon>
        <taxon>Neognathae</taxon>
        <taxon>Neoaves</taxon>
        <taxon>Columbimorphae</taxon>
        <taxon>Columbiformes</taxon>
        <taxon>Columbidae</taxon>
        <taxon>Patagioenas</taxon>
    </lineage>
</organism>
<reference evidence="2 3" key="1">
    <citation type="submission" date="2016-02" db="EMBL/GenBank/DDBJ databases">
        <title>Band-tailed pigeon sequencing and assembly.</title>
        <authorList>
            <person name="Soares A.E."/>
            <person name="Novak B.J."/>
            <person name="Rice E.S."/>
            <person name="O'Connell B."/>
            <person name="Chang D."/>
            <person name="Weber S."/>
            <person name="Shapiro B."/>
        </authorList>
    </citation>
    <scope>NUCLEOTIDE SEQUENCE [LARGE SCALE GENOMIC DNA]</scope>
    <source>
        <strain evidence="2">BTP2013</strain>
        <tissue evidence="2">Blood</tissue>
    </source>
</reference>
<dbReference type="AlphaFoldDB" id="A0A1V4KHG9"/>